<dbReference type="EMBL" id="KQ965106">
    <property type="protein sequence ID" value="KXN64866.1"/>
    <property type="molecule type" value="Genomic_DNA"/>
</dbReference>
<sequence length="99" mass="11682">MRIEHLWPNIPVPMTRAIANYNVSSNRNEVGTSKEYIIEERKNGILGQFRGSNKFSHHLTAYRLSKHKEYLLYDAEGKENVHSYLDRIFIIKGLNRDDY</sequence>
<reference evidence="1 2" key="1">
    <citation type="journal article" date="2015" name="Genome Biol. Evol.">
        <title>Phylogenomic analyses indicate that early fungi evolved digesting cell walls of algal ancestors of land plants.</title>
        <authorList>
            <person name="Chang Y."/>
            <person name="Wang S."/>
            <person name="Sekimoto S."/>
            <person name="Aerts A.L."/>
            <person name="Choi C."/>
            <person name="Clum A."/>
            <person name="LaButti K.M."/>
            <person name="Lindquist E.A."/>
            <person name="Yee Ngan C."/>
            <person name="Ohm R.A."/>
            <person name="Salamov A.A."/>
            <person name="Grigoriev I.V."/>
            <person name="Spatafora J.W."/>
            <person name="Berbee M.L."/>
        </authorList>
    </citation>
    <scope>NUCLEOTIDE SEQUENCE [LARGE SCALE GENOMIC DNA]</scope>
    <source>
        <strain evidence="1 2">NRRL 28638</strain>
    </source>
</reference>
<evidence type="ECO:0000313" key="2">
    <source>
        <dbReference type="Proteomes" id="UP000070444"/>
    </source>
</evidence>
<keyword evidence="2" id="KW-1185">Reference proteome</keyword>
<dbReference type="Proteomes" id="UP000070444">
    <property type="component" value="Unassembled WGS sequence"/>
</dbReference>
<proteinExistence type="predicted"/>
<organism evidence="1 2">
    <name type="scientific">Conidiobolus coronatus (strain ATCC 28846 / CBS 209.66 / NRRL 28638)</name>
    <name type="common">Delacroixia coronata</name>
    <dbReference type="NCBI Taxonomy" id="796925"/>
    <lineage>
        <taxon>Eukaryota</taxon>
        <taxon>Fungi</taxon>
        <taxon>Fungi incertae sedis</taxon>
        <taxon>Zoopagomycota</taxon>
        <taxon>Entomophthoromycotina</taxon>
        <taxon>Entomophthoromycetes</taxon>
        <taxon>Entomophthorales</taxon>
        <taxon>Ancylistaceae</taxon>
        <taxon>Conidiobolus</taxon>
    </lineage>
</organism>
<protein>
    <submittedName>
        <fullName evidence="1">Uncharacterized protein</fullName>
    </submittedName>
</protein>
<evidence type="ECO:0000313" key="1">
    <source>
        <dbReference type="EMBL" id="KXN64866.1"/>
    </source>
</evidence>
<accession>A0A137NQ45</accession>
<name>A0A137NQ45_CONC2</name>
<dbReference type="AlphaFoldDB" id="A0A137NQ45"/>
<gene>
    <name evidence="1" type="ORF">CONCODRAFT_13781</name>
</gene>